<evidence type="ECO:0000256" key="3">
    <source>
        <dbReference type="ARBA" id="ARBA00022692"/>
    </source>
</evidence>
<keyword evidence="3" id="KW-0812">Transmembrane</keyword>
<feature type="region of interest" description="Disordered" evidence="6">
    <location>
        <begin position="16"/>
        <end position="46"/>
    </location>
</feature>
<evidence type="ECO:0000256" key="4">
    <source>
        <dbReference type="ARBA" id="ARBA00022989"/>
    </source>
</evidence>
<keyword evidence="4" id="KW-1133">Transmembrane helix</keyword>
<evidence type="ECO:0000256" key="6">
    <source>
        <dbReference type="SAM" id="MobiDB-lite"/>
    </source>
</evidence>
<evidence type="ECO:0000313" key="7">
    <source>
        <dbReference type="EMBL" id="GIY31365.1"/>
    </source>
</evidence>
<feature type="compositionally biased region" description="Basic and acidic residues" evidence="6">
    <location>
        <begin position="16"/>
        <end position="34"/>
    </location>
</feature>
<evidence type="ECO:0000313" key="8">
    <source>
        <dbReference type="Proteomes" id="UP001054837"/>
    </source>
</evidence>
<reference evidence="7 8" key="1">
    <citation type="submission" date="2021-06" db="EMBL/GenBank/DDBJ databases">
        <title>Caerostris darwini draft genome.</title>
        <authorList>
            <person name="Kono N."/>
            <person name="Arakawa K."/>
        </authorList>
    </citation>
    <scope>NUCLEOTIDE SEQUENCE [LARGE SCALE GENOMIC DNA]</scope>
</reference>
<evidence type="ECO:0000256" key="5">
    <source>
        <dbReference type="ARBA" id="ARBA00023136"/>
    </source>
</evidence>
<dbReference type="EMBL" id="BPLQ01007641">
    <property type="protein sequence ID" value="GIY31365.1"/>
    <property type="molecule type" value="Genomic_DNA"/>
</dbReference>
<gene>
    <name evidence="7" type="primary">AVEN_179638_1</name>
    <name evidence="7" type="ORF">CDAR_610081</name>
</gene>
<dbReference type="Proteomes" id="UP001054837">
    <property type="component" value="Unassembled WGS sequence"/>
</dbReference>
<protein>
    <submittedName>
        <fullName evidence="7">Uncharacterized protein</fullName>
    </submittedName>
</protein>
<comment type="similarity">
    <text evidence="2">Belongs to the TMEM263 family.</text>
</comment>
<dbReference type="InterPro" id="IPR028153">
    <property type="entry name" value="UPF0444"/>
</dbReference>
<evidence type="ECO:0000256" key="1">
    <source>
        <dbReference type="ARBA" id="ARBA00004141"/>
    </source>
</evidence>
<sequence>MAKVLQPISACFRKQAEVSDEQECHPSEEDKKENNQNNENNDSDGGLIWRMSSRLYNIGSGAVGLGVGSVKWAASTTYTVGTGVVSATQTVVSKVVPSALPKPKKE</sequence>
<comment type="subcellular location">
    <subcellularLocation>
        <location evidence="1">Membrane</location>
        <topology evidence="1">Multi-pass membrane protein</topology>
    </subcellularLocation>
</comment>
<organism evidence="7 8">
    <name type="scientific">Caerostris darwini</name>
    <dbReference type="NCBI Taxonomy" id="1538125"/>
    <lineage>
        <taxon>Eukaryota</taxon>
        <taxon>Metazoa</taxon>
        <taxon>Ecdysozoa</taxon>
        <taxon>Arthropoda</taxon>
        <taxon>Chelicerata</taxon>
        <taxon>Arachnida</taxon>
        <taxon>Araneae</taxon>
        <taxon>Araneomorphae</taxon>
        <taxon>Entelegynae</taxon>
        <taxon>Araneoidea</taxon>
        <taxon>Araneidae</taxon>
        <taxon>Caerostris</taxon>
    </lineage>
</organism>
<comment type="caution">
    <text evidence="7">The sequence shown here is derived from an EMBL/GenBank/DDBJ whole genome shotgun (WGS) entry which is preliminary data.</text>
</comment>
<evidence type="ECO:0000256" key="2">
    <source>
        <dbReference type="ARBA" id="ARBA00008411"/>
    </source>
</evidence>
<proteinExistence type="inferred from homology"/>
<accession>A0AAV4SB11</accession>
<dbReference type="Pfam" id="PF15475">
    <property type="entry name" value="UPF0444"/>
    <property type="match status" value="1"/>
</dbReference>
<keyword evidence="8" id="KW-1185">Reference proteome</keyword>
<keyword evidence="5" id="KW-0472">Membrane</keyword>
<dbReference type="AlphaFoldDB" id="A0AAV4SB11"/>
<name>A0AAV4SB11_9ARAC</name>